<evidence type="ECO:0000313" key="2">
    <source>
        <dbReference type="Proteomes" id="UP001204953"/>
    </source>
</evidence>
<comment type="caution">
    <text evidence="1">The sequence shown here is derived from an EMBL/GenBank/DDBJ whole genome shotgun (WGS) entry which is preliminary data.</text>
</comment>
<evidence type="ECO:0000313" key="1">
    <source>
        <dbReference type="EMBL" id="MCP2732282.1"/>
    </source>
</evidence>
<protein>
    <submittedName>
        <fullName evidence="1">Uncharacterized protein</fullName>
    </submittedName>
</protein>
<dbReference type="AlphaFoldDB" id="A0AAE3GY81"/>
<accession>A0AAE3GY81</accession>
<organism evidence="1 2">
    <name type="scientific">Limnofasciculus baicalensis BBK-W-15</name>
    <dbReference type="NCBI Taxonomy" id="2699891"/>
    <lineage>
        <taxon>Bacteria</taxon>
        <taxon>Bacillati</taxon>
        <taxon>Cyanobacteriota</taxon>
        <taxon>Cyanophyceae</taxon>
        <taxon>Coleofasciculales</taxon>
        <taxon>Coleofasciculaceae</taxon>
        <taxon>Limnofasciculus</taxon>
        <taxon>Limnofasciculus baicalensis</taxon>
    </lineage>
</organism>
<dbReference type="Proteomes" id="UP001204953">
    <property type="component" value="Unassembled WGS sequence"/>
</dbReference>
<gene>
    <name evidence="1" type="ORF">NJ959_28010</name>
</gene>
<name>A0AAE3GY81_9CYAN</name>
<keyword evidence="2" id="KW-1185">Reference proteome</keyword>
<proteinExistence type="predicted"/>
<reference evidence="1" key="1">
    <citation type="submission" date="2022-06" db="EMBL/GenBank/DDBJ databases">
        <title>New cyanobacteria of genus Symplocastrum in benthos of Lake Baikal.</title>
        <authorList>
            <person name="Sorokovikova E."/>
            <person name="Tikhonova I."/>
            <person name="Krasnopeev A."/>
            <person name="Evseev P."/>
            <person name="Gladkikh A."/>
            <person name="Belykh O."/>
        </authorList>
    </citation>
    <scope>NUCLEOTIDE SEQUENCE</scope>
    <source>
        <strain evidence="1">BBK-W-15</strain>
    </source>
</reference>
<sequence length="167" mass="18068">MAHSEETSGKTPPPAIPPRLKGAIEELRVMKIKIETGINPKEYGEDLADLVPMVENSTGDAKVLASVKSAVAGHQLAVQFFQCDRVNGYDAMYQCRDNVLKAVFSKYPDIATKAKAATEGENLSHISAGLDKDAVLQAIWEKTGIDTEAALQVSNPSLLPQLPKHKK</sequence>
<dbReference type="EMBL" id="JAMZMM010000536">
    <property type="protein sequence ID" value="MCP2732282.1"/>
    <property type="molecule type" value="Genomic_DNA"/>
</dbReference>